<keyword evidence="2" id="KW-1185">Reference proteome</keyword>
<evidence type="ECO:0000313" key="2">
    <source>
        <dbReference type="Proteomes" id="UP000640426"/>
    </source>
</evidence>
<dbReference type="EMBL" id="JAELXS010000010">
    <property type="protein sequence ID" value="MBJ6123333.1"/>
    <property type="molecule type" value="Genomic_DNA"/>
</dbReference>
<protein>
    <submittedName>
        <fullName evidence="1">Uncharacterized protein</fullName>
    </submittedName>
</protein>
<gene>
    <name evidence="1" type="ORF">JAO74_16215</name>
</gene>
<dbReference type="RefSeq" id="WP_199040549.1">
    <property type="nucleotide sequence ID" value="NZ_JAELXS010000010.1"/>
</dbReference>
<accession>A0ABS0XUA7</accession>
<reference evidence="2" key="1">
    <citation type="submission" date="2020-12" db="EMBL/GenBank/DDBJ databases">
        <title>Hymenobacter sp.</title>
        <authorList>
            <person name="Kim M.K."/>
        </authorList>
    </citation>
    <scope>NUCLEOTIDE SEQUENCE [LARGE SCALE GENOMIC DNA]</scope>
    <source>
        <strain evidence="2">BT553</strain>
    </source>
</reference>
<comment type="caution">
    <text evidence="1">The sequence shown here is derived from an EMBL/GenBank/DDBJ whole genome shotgun (WGS) entry which is preliminary data.</text>
</comment>
<evidence type="ECO:0000313" key="1">
    <source>
        <dbReference type="EMBL" id="MBJ6123333.1"/>
    </source>
</evidence>
<sequence>MLTTGNGTNLVGAPSGGPPLGQKALANVSALAADPLDQQVVNGVIAAKIRATGNLNGAASNIMLLRQLGWRSTTALQNLLWLAGTTGDLSLVMDTMDALLRREKLLGQIYPVLNLMTTDPAFRNLLIQRLATRPPWRRYYFMSASDLSKPDQIEGRYLVMRAIQRRGDRLTRNEVAPILAKLTGVGRTAQAFDLWRAQAGTVATPLADTNFAIASLPIATDALPVPFEWQLASGSGYFADANHDDRGSFVSIDWNGRGAPLFVSQLTSGRAGRYQLDVTGDTPMSMIADRIGFRLACPGGKMTQLDPANPRATGHMQLVSVGRVTCDFPKLELYGLTQTGSSSASVVLRTIRLDRIG</sequence>
<dbReference type="Proteomes" id="UP000640426">
    <property type="component" value="Unassembled WGS sequence"/>
</dbReference>
<name>A0ABS0XUA7_9SPHN</name>
<proteinExistence type="predicted"/>
<organism evidence="1 2">
    <name type="scientific">Sphingomonas mollis</name>
    <dbReference type="NCBI Taxonomy" id="2795726"/>
    <lineage>
        <taxon>Bacteria</taxon>
        <taxon>Pseudomonadati</taxon>
        <taxon>Pseudomonadota</taxon>
        <taxon>Alphaproteobacteria</taxon>
        <taxon>Sphingomonadales</taxon>
        <taxon>Sphingomonadaceae</taxon>
        <taxon>Sphingomonas</taxon>
    </lineage>
</organism>